<dbReference type="EMBL" id="KK914893">
    <property type="protein sequence ID" value="KDP26846.1"/>
    <property type="molecule type" value="Genomic_DNA"/>
</dbReference>
<feature type="compositionally biased region" description="Low complexity" evidence="1">
    <location>
        <begin position="47"/>
        <end position="60"/>
    </location>
</feature>
<evidence type="ECO:0000313" key="3">
    <source>
        <dbReference type="Proteomes" id="UP000027138"/>
    </source>
</evidence>
<evidence type="ECO:0000313" key="2">
    <source>
        <dbReference type="EMBL" id="KDP26846.1"/>
    </source>
</evidence>
<keyword evidence="3" id="KW-1185">Reference proteome</keyword>
<organism evidence="2 3">
    <name type="scientific">Jatropha curcas</name>
    <name type="common">Barbados nut</name>
    <dbReference type="NCBI Taxonomy" id="180498"/>
    <lineage>
        <taxon>Eukaryota</taxon>
        <taxon>Viridiplantae</taxon>
        <taxon>Streptophyta</taxon>
        <taxon>Embryophyta</taxon>
        <taxon>Tracheophyta</taxon>
        <taxon>Spermatophyta</taxon>
        <taxon>Magnoliopsida</taxon>
        <taxon>eudicotyledons</taxon>
        <taxon>Gunneridae</taxon>
        <taxon>Pentapetalae</taxon>
        <taxon>rosids</taxon>
        <taxon>fabids</taxon>
        <taxon>Malpighiales</taxon>
        <taxon>Euphorbiaceae</taxon>
        <taxon>Crotonoideae</taxon>
        <taxon>Jatropheae</taxon>
        <taxon>Jatropha</taxon>
    </lineage>
</organism>
<dbReference type="Proteomes" id="UP000027138">
    <property type="component" value="Unassembled WGS sequence"/>
</dbReference>
<gene>
    <name evidence="2" type="ORF">JCGZ_18004</name>
</gene>
<reference evidence="2 3" key="1">
    <citation type="journal article" date="2014" name="PLoS ONE">
        <title>Global Analysis of Gene Expression Profiles in Physic Nut (Jatropha curcas L.) Seedlings Exposed to Salt Stress.</title>
        <authorList>
            <person name="Zhang L."/>
            <person name="Zhang C."/>
            <person name="Wu P."/>
            <person name="Chen Y."/>
            <person name="Li M."/>
            <person name="Jiang H."/>
            <person name="Wu G."/>
        </authorList>
    </citation>
    <scope>NUCLEOTIDE SEQUENCE [LARGE SCALE GENOMIC DNA]</scope>
    <source>
        <strain evidence="3">cv. GZQX0401</strain>
        <tissue evidence="2">Young leaves</tissue>
    </source>
</reference>
<accession>A0A067JSB2</accession>
<sequence length="86" mass="8975">MEVLLEIGVWCCCSTIPCRKKHKETSHQKLSPEETDPSGNIERGKSKTAIAASATASSSKDGGGSGEAKPEAGQMGGEVKPEAMEI</sequence>
<dbReference type="AlphaFoldDB" id="A0A067JSB2"/>
<evidence type="ECO:0000256" key="1">
    <source>
        <dbReference type="SAM" id="MobiDB-lite"/>
    </source>
</evidence>
<protein>
    <submittedName>
        <fullName evidence="2">Uncharacterized protein</fullName>
    </submittedName>
</protein>
<name>A0A067JSB2_JATCU</name>
<proteinExistence type="predicted"/>
<feature type="region of interest" description="Disordered" evidence="1">
    <location>
        <begin position="20"/>
        <end position="86"/>
    </location>
</feature>